<accession>A0A850H5H4</accession>
<evidence type="ECO:0000259" key="6">
    <source>
        <dbReference type="PROSITE" id="PS50249"/>
    </source>
</evidence>
<dbReference type="PANTHER" id="PTHR34858:SF1">
    <property type="entry name" value="CYSO-CYSTEINE PEPTIDASE"/>
    <property type="match status" value="1"/>
</dbReference>
<evidence type="ECO:0000313" key="7">
    <source>
        <dbReference type="EMBL" id="NVD45412.1"/>
    </source>
</evidence>
<dbReference type="GO" id="GO:0008270">
    <property type="term" value="F:zinc ion binding"/>
    <property type="evidence" value="ECO:0007669"/>
    <property type="project" value="TreeGrafter"/>
</dbReference>
<dbReference type="Gene3D" id="3.40.140.10">
    <property type="entry name" value="Cytidine Deaminase, domain 2"/>
    <property type="match status" value="1"/>
</dbReference>
<dbReference type="SUPFAM" id="SSF102712">
    <property type="entry name" value="JAB1/MPN domain"/>
    <property type="match status" value="1"/>
</dbReference>
<dbReference type="EMBL" id="JABWGV010000003">
    <property type="protein sequence ID" value="NVD45412.1"/>
    <property type="molecule type" value="Genomic_DNA"/>
</dbReference>
<name>A0A850H5H4_9SPHN</name>
<dbReference type="GO" id="GO:0006508">
    <property type="term" value="P:proteolysis"/>
    <property type="evidence" value="ECO:0007669"/>
    <property type="project" value="UniProtKB-KW"/>
</dbReference>
<evidence type="ECO:0000256" key="5">
    <source>
        <dbReference type="ARBA" id="ARBA00023049"/>
    </source>
</evidence>
<dbReference type="InterPro" id="IPR037518">
    <property type="entry name" value="MPN"/>
</dbReference>
<sequence length="135" mass="14555">MRVTISSALMEEMFDHAASAAPHEACGIMLAADPANAEHITGLLPSPNVHPAPDTHFEIDPQILVDVLRQERAGGARVAGYYHSHPVGRARPSATDGALSPRDGRLWAIIGEGTAAFWRDGEDGFQKVSYLIDDR</sequence>
<dbReference type="Pfam" id="PF14464">
    <property type="entry name" value="Prok-JAB"/>
    <property type="match status" value="1"/>
</dbReference>
<keyword evidence="5" id="KW-0482">Metalloprotease</keyword>
<evidence type="ECO:0000256" key="4">
    <source>
        <dbReference type="ARBA" id="ARBA00022833"/>
    </source>
</evidence>
<protein>
    <submittedName>
        <fullName evidence="7">M67 family metallopeptidase</fullName>
    </submittedName>
</protein>
<dbReference type="PROSITE" id="PS50249">
    <property type="entry name" value="MPN"/>
    <property type="match status" value="1"/>
</dbReference>
<evidence type="ECO:0000256" key="3">
    <source>
        <dbReference type="ARBA" id="ARBA00022801"/>
    </source>
</evidence>
<feature type="domain" description="MPN" evidence="6">
    <location>
        <begin position="3"/>
        <end position="135"/>
    </location>
</feature>
<dbReference type="CDD" id="cd08070">
    <property type="entry name" value="MPN_like"/>
    <property type="match status" value="1"/>
</dbReference>
<dbReference type="GO" id="GO:0008235">
    <property type="term" value="F:metalloexopeptidase activity"/>
    <property type="evidence" value="ECO:0007669"/>
    <property type="project" value="TreeGrafter"/>
</dbReference>
<dbReference type="InterPro" id="IPR028090">
    <property type="entry name" value="JAB_dom_prok"/>
</dbReference>
<reference evidence="7 8" key="1">
    <citation type="submission" date="2020-06" db="EMBL/GenBank/DDBJ databases">
        <title>Altererythrobacter sp. HHU K3-1.</title>
        <authorList>
            <person name="Zhang D."/>
            <person name="Xue H."/>
        </authorList>
    </citation>
    <scope>NUCLEOTIDE SEQUENCE [LARGE SCALE GENOMIC DNA]</scope>
    <source>
        <strain evidence="7 8">HHU K3-1</strain>
    </source>
</reference>
<evidence type="ECO:0000256" key="2">
    <source>
        <dbReference type="ARBA" id="ARBA00022723"/>
    </source>
</evidence>
<dbReference type="InterPro" id="IPR051929">
    <property type="entry name" value="VirAsm_ModProt"/>
</dbReference>
<proteinExistence type="predicted"/>
<keyword evidence="1" id="KW-0645">Protease</keyword>
<dbReference type="RefSeq" id="WP_176267691.1">
    <property type="nucleotide sequence ID" value="NZ_JABWGV010000003.1"/>
</dbReference>
<keyword evidence="8" id="KW-1185">Reference proteome</keyword>
<keyword evidence="3" id="KW-0378">Hydrolase</keyword>
<organism evidence="7 8">
    <name type="scientific">Qipengyuania atrilutea</name>
    <dbReference type="NCBI Taxonomy" id="2744473"/>
    <lineage>
        <taxon>Bacteria</taxon>
        <taxon>Pseudomonadati</taxon>
        <taxon>Pseudomonadota</taxon>
        <taxon>Alphaproteobacteria</taxon>
        <taxon>Sphingomonadales</taxon>
        <taxon>Erythrobacteraceae</taxon>
        <taxon>Qipengyuania</taxon>
    </lineage>
</organism>
<dbReference type="AlphaFoldDB" id="A0A850H5H4"/>
<gene>
    <name evidence="7" type="ORF">HUV48_10380</name>
</gene>
<dbReference type="Proteomes" id="UP000561438">
    <property type="component" value="Unassembled WGS sequence"/>
</dbReference>
<evidence type="ECO:0000256" key="1">
    <source>
        <dbReference type="ARBA" id="ARBA00022670"/>
    </source>
</evidence>
<keyword evidence="2" id="KW-0479">Metal-binding</keyword>
<comment type="caution">
    <text evidence="7">The sequence shown here is derived from an EMBL/GenBank/DDBJ whole genome shotgun (WGS) entry which is preliminary data.</text>
</comment>
<evidence type="ECO:0000313" key="8">
    <source>
        <dbReference type="Proteomes" id="UP000561438"/>
    </source>
</evidence>
<dbReference type="PANTHER" id="PTHR34858">
    <property type="entry name" value="CYSO-CYSTEINE PEPTIDASE"/>
    <property type="match status" value="1"/>
</dbReference>
<keyword evidence="4" id="KW-0862">Zinc</keyword>